<reference evidence="1" key="2">
    <citation type="submission" date="2014-06" db="EMBL/GenBank/DDBJ databases">
        <authorList>
            <person name="Aslett M."/>
        </authorList>
    </citation>
    <scope>NUCLEOTIDE SEQUENCE</scope>
</reference>
<dbReference type="AlphaFoldDB" id="A0A068X139"/>
<proteinExistence type="predicted"/>
<protein>
    <submittedName>
        <fullName evidence="3">Transposase</fullName>
    </submittedName>
</protein>
<evidence type="ECO:0000313" key="2">
    <source>
        <dbReference type="Proteomes" id="UP000492820"/>
    </source>
</evidence>
<reference evidence="3" key="3">
    <citation type="submission" date="2020-10" db="UniProtKB">
        <authorList>
            <consortium name="WormBaseParasite"/>
        </authorList>
    </citation>
    <scope>IDENTIFICATION</scope>
</reference>
<sequence>MPRVVTTENGFIFYSFKLALFSVKTLGYTHVTLSTHLPNPTKGVYVEPVKPATSLGCLCCGAGFNTADMIAKAFDSE</sequence>
<reference evidence="1 2" key="1">
    <citation type="journal article" date="2013" name="Nature">
        <title>The genomes of four tapeworm species reveal adaptations to parasitism.</title>
        <authorList>
            <person name="Tsai I.J."/>
            <person name="Zarowiecki M."/>
            <person name="Holroyd N."/>
            <person name="Garciarrubio A."/>
            <person name="Sanchez-Flores A."/>
            <person name="Brooks K.L."/>
            <person name="Tracey A."/>
            <person name="Bobes R.J."/>
            <person name="Fragoso G."/>
            <person name="Sciutto E."/>
            <person name="Aslett M."/>
            <person name="Beasley H."/>
            <person name="Bennett H.M."/>
            <person name="Cai J."/>
            <person name="Camicia F."/>
            <person name="Clark R."/>
            <person name="Cucher M."/>
            <person name="De Silva N."/>
            <person name="Day T.A."/>
            <person name="Deplazes P."/>
            <person name="Estrada K."/>
            <person name="Fernandez C."/>
            <person name="Holland P.W."/>
            <person name="Hou J."/>
            <person name="Hu S."/>
            <person name="Huckvale T."/>
            <person name="Hung S.S."/>
            <person name="Kamenetzky L."/>
            <person name="Keane J.A."/>
            <person name="Kiss F."/>
            <person name="Koziol U."/>
            <person name="Lambert O."/>
            <person name="Liu K."/>
            <person name="Luo X."/>
            <person name="Luo Y."/>
            <person name="Macchiaroli N."/>
            <person name="Nichol S."/>
            <person name="Paps J."/>
            <person name="Parkinson J."/>
            <person name="Pouchkina-Stantcheva N."/>
            <person name="Riddiford N."/>
            <person name="Rosenzvit M."/>
            <person name="Salinas G."/>
            <person name="Wasmuth J.D."/>
            <person name="Zamanian M."/>
            <person name="Zheng Y."/>
            <person name="Cai X."/>
            <person name="Soberon X."/>
            <person name="Olson P.D."/>
            <person name="Laclette J.P."/>
            <person name="Brehm K."/>
            <person name="Berriman M."/>
            <person name="Garciarrubio A."/>
            <person name="Bobes R.J."/>
            <person name="Fragoso G."/>
            <person name="Sanchez-Flores A."/>
            <person name="Estrada K."/>
            <person name="Cevallos M.A."/>
            <person name="Morett E."/>
            <person name="Gonzalez V."/>
            <person name="Portillo T."/>
            <person name="Ochoa-Leyva A."/>
            <person name="Jose M.V."/>
            <person name="Sciutto E."/>
            <person name="Landa A."/>
            <person name="Jimenez L."/>
            <person name="Valdes V."/>
            <person name="Carrero J.C."/>
            <person name="Larralde C."/>
            <person name="Morales-Montor J."/>
            <person name="Limon-Lason J."/>
            <person name="Soberon X."/>
            <person name="Laclette J.P."/>
        </authorList>
    </citation>
    <scope>NUCLEOTIDE SEQUENCE [LARGE SCALE GENOMIC DNA]</scope>
</reference>
<dbReference type="Proteomes" id="UP000492820">
    <property type="component" value="Unassembled WGS sequence"/>
</dbReference>
<dbReference type="WBParaSite" id="EgrG_002048600">
    <property type="protein sequence ID" value="EgrG_002048600"/>
    <property type="gene ID" value="EgrG_002048600"/>
</dbReference>
<organism evidence="1">
    <name type="scientific">Echinococcus granulosus</name>
    <name type="common">Hydatid tapeworm</name>
    <dbReference type="NCBI Taxonomy" id="6210"/>
    <lineage>
        <taxon>Eukaryota</taxon>
        <taxon>Metazoa</taxon>
        <taxon>Spiralia</taxon>
        <taxon>Lophotrochozoa</taxon>
        <taxon>Platyhelminthes</taxon>
        <taxon>Cestoda</taxon>
        <taxon>Eucestoda</taxon>
        <taxon>Cyclophyllidea</taxon>
        <taxon>Taeniidae</taxon>
        <taxon>Echinococcus</taxon>
        <taxon>Echinococcus granulosus group</taxon>
    </lineage>
</organism>
<name>A0A068X139_ECHGR</name>
<dbReference type="EMBL" id="LK028606">
    <property type="protein sequence ID" value="CDS24474.1"/>
    <property type="molecule type" value="Genomic_DNA"/>
</dbReference>
<evidence type="ECO:0000313" key="1">
    <source>
        <dbReference type="EMBL" id="CDS24474.1"/>
    </source>
</evidence>
<accession>A0A068X139</accession>
<gene>
    <name evidence="1" type="ORF">EgrG_002048600</name>
</gene>
<evidence type="ECO:0000313" key="3">
    <source>
        <dbReference type="WBParaSite" id="EgrG_002048600"/>
    </source>
</evidence>